<dbReference type="Gene3D" id="3.40.50.2000">
    <property type="entry name" value="Glycogen Phosphorylase B"/>
    <property type="match status" value="2"/>
</dbReference>
<keyword evidence="4" id="KW-1185">Reference proteome</keyword>
<name>A0AA40VM75_9MICO</name>
<dbReference type="AlphaFoldDB" id="A0AA40VM75"/>
<dbReference type="GO" id="GO:0016758">
    <property type="term" value="F:hexosyltransferase activity"/>
    <property type="evidence" value="ECO:0007669"/>
    <property type="project" value="UniProtKB-ARBA"/>
</dbReference>
<dbReference type="CDD" id="cd03801">
    <property type="entry name" value="GT4_PimA-like"/>
    <property type="match status" value="1"/>
</dbReference>
<feature type="domain" description="Glycosyltransferase 2-like" evidence="2">
    <location>
        <begin position="8"/>
        <end position="134"/>
    </location>
</feature>
<evidence type="ECO:0000313" key="4">
    <source>
        <dbReference type="Proteomes" id="UP000549113"/>
    </source>
</evidence>
<dbReference type="Pfam" id="PF13692">
    <property type="entry name" value="Glyco_trans_1_4"/>
    <property type="match status" value="1"/>
</dbReference>
<dbReference type="PANTHER" id="PTHR22916:SF3">
    <property type="entry name" value="UDP-GLCNAC:BETAGAL BETA-1,3-N-ACETYLGLUCOSAMINYLTRANSFERASE-LIKE PROTEIN 1"/>
    <property type="match status" value="1"/>
</dbReference>
<dbReference type="SUPFAM" id="SSF53448">
    <property type="entry name" value="Nucleotide-diphospho-sugar transferases"/>
    <property type="match status" value="1"/>
</dbReference>
<dbReference type="InterPro" id="IPR029044">
    <property type="entry name" value="Nucleotide-diphossugar_trans"/>
</dbReference>
<organism evidence="3 4">
    <name type="scientific">Microbacterium invictum</name>
    <dbReference type="NCBI Taxonomy" id="515415"/>
    <lineage>
        <taxon>Bacteria</taxon>
        <taxon>Bacillati</taxon>
        <taxon>Actinomycetota</taxon>
        <taxon>Actinomycetes</taxon>
        <taxon>Micrococcales</taxon>
        <taxon>Microbacteriaceae</taxon>
        <taxon>Microbacterium</taxon>
    </lineage>
</organism>
<feature type="region of interest" description="Disordered" evidence="1">
    <location>
        <begin position="733"/>
        <end position="760"/>
    </location>
</feature>
<dbReference type="EMBL" id="JACIFH010000001">
    <property type="protein sequence ID" value="MBB4140131.1"/>
    <property type="molecule type" value="Genomic_DNA"/>
</dbReference>
<gene>
    <name evidence="3" type="ORF">BKA10_001925</name>
</gene>
<sequence>MDTTPLVSIVIPVFNDADVISSALDSCLAQTLSAIEVIVVDDASTDDTTAIVERYAAEDPRIRLIRQTINASAYQARRVGILAANSEHLLFLDGDDELNEQAAEVALAKANATRADLVQFGVEIVHRDGHTGGRFESRLQPRHGSLTGLEVLRNLFPIDSPAQGQLWKYLFRRQLLADAYALMPADLVLPRVNDLPIAFLAAALATRYESIPDRLYRYHFGRGGSGQKVHDLETASFYAGAVRSVDSIEPAVGQIARSAADPDLILATYASVRRAIIGYTTHYLAEHTRTDLLEDVLGELYTRASARDIVQSTAQHWPGDLDTLAAHPGGIALSTRPARNILLATNHLRTGGISGVVVSQARVLLDAGYHVTIAAREPGSDRSLLPSGVTFAEVAATSLRVAVTEWSEVCARHEIDLVIEHQWQYSTSWQAFALAARAEGAATIGWSHNFAGRSLLLGLGALENAPRYFPLMSHLVVLSPLDVAFWKLRGMPRVSYLPNPPSSLLLEGGVVSTPKDAPQGRRLELIWWGRLQERTKRVTELVDVAEHLERMGVNFRLRIVGPNWRDMSAERLNAAARERGLEQRVQAVGPLRGADLIAAIDSSDIFVSTSVIEGYPLTIPEAQSRGLPVAMYELPWLTLAAGNEGVRTAAWGDAAALARVIGDLGQDREQYTAMSSGSLAAAGRELSHDFNTWYAELLTGTLSAGLSPEPTIGDIQQLIALTITFSEIRAAEKRTTEKKQGPAGMLDRAAEPQRKDASATWTAKRVLHRLRPAARRLLELAPWLRHTATRAQRVIARES</sequence>
<dbReference type="Gene3D" id="3.90.550.10">
    <property type="entry name" value="Spore Coat Polysaccharide Biosynthesis Protein SpsA, Chain A"/>
    <property type="match status" value="1"/>
</dbReference>
<dbReference type="Pfam" id="PF00535">
    <property type="entry name" value="Glycos_transf_2"/>
    <property type="match status" value="1"/>
</dbReference>
<dbReference type="CDD" id="cd00761">
    <property type="entry name" value="Glyco_tranf_GTA_type"/>
    <property type="match status" value="1"/>
</dbReference>
<reference evidence="3 4" key="1">
    <citation type="submission" date="2020-08" db="EMBL/GenBank/DDBJ databases">
        <title>Sequencing the genomes of 1000 actinobacteria strains.</title>
        <authorList>
            <person name="Klenk H.-P."/>
        </authorList>
    </citation>
    <scope>NUCLEOTIDE SEQUENCE [LARGE SCALE GENOMIC DNA]</scope>
    <source>
        <strain evidence="3 4">DSM 19600</strain>
    </source>
</reference>
<evidence type="ECO:0000313" key="3">
    <source>
        <dbReference type="EMBL" id="MBB4140131.1"/>
    </source>
</evidence>
<protein>
    <recommendedName>
        <fullName evidence="2">Glycosyltransferase 2-like domain-containing protein</fullName>
    </recommendedName>
</protein>
<comment type="caution">
    <text evidence="3">The sequence shown here is derived from an EMBL/GenBank/DDBJ whole genome shotgun (WGS) entry which is preliminary data.</text>
</comment>
<feature type="compositionally biased region" description="Basic and acidic residues" evidence="1">
    <location>
        <begin position="748"/>
        <end position="757"/>
    </location>
</feature>
<dbReference type="SUPFAM" id="SSF53756">
    <property type="entry name" value="UDP-Glycosyltransferase/glycogen phosphorylase"/>
    <property type="match status" value="1"/>
</dbReference>
<evidence type="ECO:0000259" key="2">
    <source>
        <dbReference type="Pfam" id="PF00535"/>
    </source>
</evidence>
<dbReference type="Proteomes" id="UP000549113">
    <property type="component" value="Unassembled WGS sequence"/>
</dbReference>
<accession>A0AA40VM75</accession>
<dbReference type="PANTHER" id="PTHR22916">
    <property type="entry name" value="GLYCOSYLTRANSFERASE"/>
    <property type="match status" value="1"/>
</dbReference>
<proteinExistence type="predicted"/>
<dbReference type="RefSeq" id="WP_183499709.1">
    <property type="nucleotide sequence ID" value="NZ_BAABCO010000002.1"/>
</dbReference>
<dbReference type="InterPro" id="IPR001173">
    <property type="entry name" value="Glyco_trans_2-like"/>
</dbReference>
<evidence type="ECO:0000256" key="1">
    <source>
        <dbReference type="SAM" id="MobiDB-lite"/>
    </source>
</evidence>